<dbReference type="Pfam" id="PF06013">
    <property type="entry name" value="WXG100"/>
    <property type="match status" value="1"/>
</dbReference>
<protein>
    <recommendedName>
        <fullName evidence="1">ESAT-6-like protein</fullName>
    </recommendedName>
</protein>
<dbReference type="NCBIfam" id="TIGR03930">
    <property type="entry name" value="WXG100_ESAT6"/>
    <property type="match status" value="1"/>
</dbReference>
<reference evidence="3" key="1">
    <citation type="journal article" date="2019" name="Int. J. Syst. Evol. Microbiol.">
        <title>The Global Catalogue of Microorganisms (GCM) 10K type strain sequencing project: providing services to taxonomists for standard genome sequencing and annotation.</title>
        <authorList>
            <consortium name="The Broad Institute Genomics Platform"/>
            <consortium name="The Broad Institute Genome Sequencing Center for Infectious Disease"/>
            <person name="Wu L."/>
            <person name="Ma J."/>
        </authorList>
    </citation>
    <scope>NUCLEOTIDE SEQUENCE [LARGE SCALE GENOMIC DNA]</scope>
    <source>
        <strain evidence="3">JCM 3296</strain>
    </source>
</reference>
<comment type="similarity">
    <text evidence="1">Belongs to the WXG100 family.</text>
</comment>
<dbReference type="InterPro" id="IPR010310">
    <property type="entry name" value="T7SS_ESAT-6-like"/>
</dbReference>
<evidence type="ECO:0000256" key="1">
    <source>
        <dbReference type="RuleBase" id="RU362001"/>
    </source>
</evidence>
<dbReference type="InterPro" id="IPR036689">
    <property type="entry name" value="ESAT-6-like_sf"/>
</dbReference>
<gene>
    <name evidence="2" type="ORF">GCM10010178_79990</name>
</gene>
<organism evidence="2 3">
    <name type="scientific">Lentzea flava</name>
    <dbReference type="NCBI Taxonomy" id="103732"/>
    <lineage>
        <taxon>Bacteria</taxon>
        <taxon>Bacillati</taxon>
        <taxon>Actinomycetota</taxon>
        <taxon>Actinomycetes</taxon>
        <taxon>Pseudonocardiales</taxon>
        <taxon>Pseudonocardiaceae</taxon>
        <taxon>Lentzea</taxon>
    </lineage>
</organism>
<dbReference type="Gene3D" id="1.10.287.1060">
    <property type="entry name" value="ESAT-6-like"/>
    <property type="match status" value="1"/>
</dbReference>
<evidence type="ECO:0000313" key="2">
    <source>
        <dbReference type="EMBL" id="GGU76775.1"/>
    </source>
</evidence>
<keyword evidence="3" id="KW-1185">Reference proteome</keyword>
<comment type="caution">
    <text evidence="2">The sequence shown here is derived from an EMBL/GenBank/DDBJ whole genome shotgun (WGS) entry which is preliminary data.</text>
</comment>
<accession>A0ABQ2VCF7</accession>
<proteinExistence type="inferred from homology"/>
<name>A0ABQ2VCF7_9PSEU</name>
<dbReference type="SUPFAM" id="SSF140453">
    <property type="entry name" value="EsxAB dimer-like"/>
    <property type="match status" value="1"/>
</dbReference>
<dbReference type="Proteomes" id="UP000649573">
    <property type="component" value="Unassembled WGS sequence"/>
</dbReference>
<dbReference type="RefSeq" id="WP_253730484.1">
    <property type="nucleotide sequence ID" value="NZ_JAMTCL010000060.1"/>
</dbReference>
<evidence type="ECO:0000313" key="3">
    <source>
        <dbReference type="Proteomes" id="UP000649573"/>
    </source>
</evidence>
<dbReference type="EMBL" id="BMRE01000061">
    <property type="protein sequence ID" value="GGU76775.1"/>
    <property type="molecule type" value="Genomic_DNA"/>
</dbReference>
<sequence>MPTYTFDPRMADSVRDQMALVTKKLHSELEAMHQKVMATLQDWQGAAKDQYMQAKKEWDAAAQRMPEKLHRTEVALQQITNGYLQVEHTGINAWGGYGVK</sequence>